<keyword evidence="4" id="KW-1185">Reference proteome</keyword>
<proteinExistence type="predicted"/>
<evidence type="ECO:0000313" key="3">
    <source>
        <dbReference type="EMBL" id="MBJ6723405.1"/>
    </source>
</evidence>
<evidence type="ECO:0000256" key="1">
    <source>
        <dbReference type="SAM" id="SignalP"/>
    </source>
</evidence>
<dbReference type="PANTHER" id="PTHR34406:SF1">
    <property type="entry name" value="PROTEIN YCEI"/>
    <property type="match status" value="1"/>
</dbReference>
<feature type="domain" description="Lipid/polyisoprenoid-binding YceI-like" evidence="2">
    <location>
        <begin position="23"/>
        <end position="193"/>
    </location>
</feature>
<dbReference type="InterPro" id="IPR036761">
    <property type="entry name" value="TTHA0802/YceI-like_sf"/>
</dbReference>
<feature type="signal peptide" evidence="1">
    <location>
        <begin position="1"/>
        <end position="21"/>
    </location>
</feature>
<name>A0A8J7JG55_9BACT</name>
<comment type="caution">
    <text evidence="3">The sequence shown here is derived from an EMBL/GenBank/DDBJ whole genome shotgun (WGS) entry which is preliminary data.</text>
</comment>
<organism evidence="3 4">
    <name type="scientific">Geomesophilobacter sediminis</name>
    <dbReference type="NCBI Taxonomy" id="2798584"/>
    <lineage>
        <taxon>Bacteria</taxon>
        <taxon>Pseudomonadati</taxon>
        <taxon>Thermodesulfobacteriota</taxon>
        <taxon>Desulfuromonadia</taxon>
        <taxon>Geobacterales</taxon>
        <taxon>Geobacteraceae</taxon>
        <taxon>Geomesophilobacter</taxon>
    </lineage>
</organism>
<dbReference type="EMBL" id="JAEMHM010000001">
    <property type="protein sequence ID" value="MBJ6723405.1"/>
    <property type="molecule type" value="Genomic_DNA"/>
</dbReference>
<keyword evidence="1" id="KW-0732">Signal</keyword>
<gene>
    <name evidence="3" type="ORF">JFN93_01675</name>
</gene>
<accession>A0A8J7JG55</accession>
<dbReference type="Proteomes" id="UP000636888">
    <property type="component" value="Unassembled WGS sequence"/>
</dbReference>
<dbReference type="SMART" id="SM00867">
    <property type="entry name" value="YceI"/>
    <property type="match status" value="1"/>
</dbReference>
<dbReference type="PANTHER" id="PTHR34406">
    <property type="entry name" value="PROTEIN YCEI"/>
    <property type="match status" value="1"/>
</dbReference>
<evidence type="ECO:0000259" key="2">
    <source>
        <dbReference type="SMART" id="SM00867"/>
    </source>
</evidence>
<dbReference type="Pfam" id="PF04264">
    <property type="entry name" value="YceI"/>
    <property type="match status" value="1"/>
</dbReference>
<evidence type="ECO:0000313" key="4">
    <source>
        <dbReference type="Proteomes" id="UP000636888"/>
    </source>
</evidence>
<sequence length="198" mass="21618">MKRYLSLVVALVLALPTLAFAASYNIDPDHSNIGFKVRHLMVSNVKGVFGKVQGAVFIDEKDLTRSNVNVTIDASSVDTGVVKRDTHLRSPDFLDVAKYPTITFASRKVVRVGKERLNVLGDLTIHGVTKPVVLDVEGVSGESKDPWGNLRRGATASTKISRKDFGLVWNKSLETGGVVVGDEVFITLEVEMIKQVPK</sequence>
<dbReference type="Gene3D" id="2.40.128.110">
    <property type="entry name" value="Lipid/polyisoprenoid-binding, YceI-like"/>
    <property type="match status" value="1"/>
</dbReference>
<feature type="chain" id="PRO_5035223990" evidence="1">
    <location>
        <begin position="22"/>
        <end position="198"/>
    </location>
</feature>
<dbReference type="RefSeq" id="WP_199382233.1">
    <property type="nucleotide sequence ID" value="NZ_JAEMHM010000001.1"/>
</dbReference>
<dbReference type="SUPFAM" id="SSF101874">
    <property type="entry name" value="YceI-like"/>
    <property type="match status" value="1"/>
</dbReference>
<reference evidence="3" key="1">
    <citation type="submission" date="2020-12" db="EMBL/GenBank/DDBJ databases">
        <title>Geomonas sp. Red875, isolated from river sediment.</title>
        <authorList>
            <person name="Xu Z."/>
            <person name="Zhang Z."/>
            <person name="Masuda Y."/>
            <person name="Itoh H."/>
            <person name="Senoo K."/>
        </authorList>
    </citation>
    <scope>NUCLEOTIDE SEQUENCE</scope>
    <source>
        <strain evidence="3">Red875</strain>
    </source>
</reference>
<dbReference type="InterPro" id="IPR007372">
    <property type="entry name" value="Lipid/polyisoprenoid-bd_YceI"/>
</dbReference>
<protein>
    <submittedName>
        <fullName evidence="3">Polyisoprenoid-binding protein</fullName>
    </submittedName>
</protein>
<dbReference type="AlphaFoldDB" id="A0A8J7JG55"/>